<comment type="caution">
    <text evidence="1">The sequence shown here is derived from an EMBL/GenBank/DDBJ whole genome shotgun (WGS) entry which is preliminary data.</text>
</comment>
<dbReference type="Gene3D" id="1.25.40.10">
    <property type="entry name" value="Tetratricopeptide repeat domain"/>
    <property type="match status" value="1"/>
</dbReference>
<name>A0A4R1KEX9_9GAMM</name>
<dbReference type="EMBL" id="SMGD01000004">
    <property type="protein sequence ID" value="TCK62707.1"/>
    <property type="molecule type" value="Genomic_DNA"/>
</dbReference>
<evidence type="ECO:0008006" key="3">
    <source>
        <dbReference type="Google" id="ProtNLM"/>
    </source>
</evidence>
<dbReference type="AlphaFoldDB" id="A0A4R1KEX9"/>
<accession>A0A4R1KEX9</accession>
<gene>
    <name evidence="1" type="ORF">EV690_0372</name>
</gene>
<organism evidence="1 2">
    <name type="scientific">Celerinatantimonas diazotrophica</name>
    <dbReference type="NCBI Taxonomy" id="412034"/>
    <lineage>
        <taxon>Bacteria</taxon>
        <taxon>Pseudomonadati</taxon>
        <taxon>Pseudomonadota</taxon>
        <taxon>Gammaproteobacteria</taxon>
        <taxon>Celerinatantimonadaceae</taxon>
        <taxon>Celerinatantimonas</taxon>
    </lineage>
</organism>
<evidence type="ECO:0000313" key="1">
    <source>
        <dbReference type="EMBL" id="TCK62707.1"/>
    </source>
</evidence>
<reference evidence="1 2" key="1">
    <citation type="submission" date="2019-03" db="EMBL/GenBank/DDBJ databases">
        <title>Genomic Encyclopedia of Type Strains, Phase IV (KMG-IV): sequencing the most valuable type-strain genomes for metagenomic binning, comparative biology and taxonomic classification.</title>
        <authorList>
            <person name="Goeker M."/>
        </authorList>
    </citation>
    <scope>NUCLEOTIDE SEQUENCE [LARGE SCALE GENOMIC DNA]</scope>
    <source>
        <strain evidence="1 2">DSM 18577</strain>
    </source>
</reference>
<evidence type="ECO:0000313" key="2">
    <source>
        <dbReference type="Proteomes" id="UP000295565"/>
    </source>
</evidence>
<sequence length="340" mass="39483">MGRVYKCPICLLKILMQSQYLKITALLCFTISFPLQAKFAIHNGLDALWHHHYQKAEQVFQTLGEQGNAHAMYWLGNTYQLEGGMKRLDAGRILLRAAQMGDPWAMYRLTPDNGLSFCTIWPCSSKWKSKAVEGWEKLSRQGNGKATFSLMFHKEDTYWYRFTRWIPGMGQEKLNKIALKAFHQGYQGAAVYLFNHNKSANLQYLIQAAKNNFIPAYAKLAIYYKEKNNVNLMNKYKNIAIQSGDMGFIKFLFYVYIQGNLGYNKDFNKAYYYGKITTLYGDNNISEAFGKNAPKEFSLSTKVAKDKQIVFTQKAKEFVRTHPPYHYYDEFSFPFDVMDF</sequence>
<dbReference type="InterPro" id="IPR011990">
    <property type="entry name" value="TPR-like_helical_dom_sf"/>
</dbReference>
<proteinExistence type="predicted"/>
<dbReference type="Proteomes" id="UP000295565">
    <property type="component" value="Unassembled WGS sequence"/>
</dbReference>
<protein>
    <recommendedName>
        <fullName evidence="3">Sel1 repeat-containing protein</fullName>
    </recommendedName>
</protein>
<keyword evidence="2" id="KW-1185">Reference proteome</keyword>
<dbReference type="SUPFAM" id="SSF81901">
    <property type="entry name" value="HCP-like"/>
    <property type="match status" value="2"/>
</dbReference>